<accession>J1Q6N6</accession>
<sequence>MLRCLSGQFSDQYRAFSEADHENQVNVLSLAKPDLKSVAGEVLPVPVSDG</sequence>
<dbReference type="PATRIC" id="fig|1197174.4.peg.372"/>
<protein>
    <submittedName>
        <fullName evidence="1">Uncharacterized protein</fullName>
    </submittedName>
</protein>
<dbReference type="Proteomes" id="UP000012043">
    <property type="component" value="Unassembled WGS sequence"/>
</dbReference>
<reference evidence="1 2" key="1">
    <citation type="journal article" date="2012" name="J. Bacteriol.">
        <title>Genome Sequence of Pectin-Degrading Alishewanella aestuarii Strain B11T, Isolated from Tidal Flat Sediment.</title>
        <authorList>
            <person name="Jung J."/>
            <person name="Choi S."/>
            <person name="Chun J."/>
            <person name="Park W."/>
        </authorList>
    </citation>
    <scope>NUCLEOTIDE SEQUENCE [LARGE SCALE GENOMIC DNA]</scope>
    <source>
        <strain evidence="1 2">B11</strain>
    </source>
</reference>
<evidence type="ECO:0000313" key="2">
    <source>
        <dbReference type="Proteomes" id="UP000012043"/>
    </source>
</evidence>
<gene>
    <name evidence="1" type="ORF">AEST_03790</name>
</gene>
<keyword evidence="2" id="KW-1185">Reference proteome</keyword>
<dbReference type="AlphaFoldDB" id="J1Q6N6"/>
<organism evidence="1 2">
    <name type="scientific">Alishewanella aestuarii B11</name>
    <dbReference type="NCBI Taxonomy" id="1197174"/>
    <lineage>
        <taxon>Bacteria</taxon>
        <taxon>Pseudomonadati</taxon>
        <taxon>Pseudomonadota</taxon>
        <taxon>Gammaproteobacteria</taxon>
        <taxon>Alteromonadales</taxon>
        <taxon>Alteromonadaceae</taxon>
        <taxon>Alishewanella</taxon>
    </lineage>
</organism>
<dbReference type="EMBL" id="ALAB01000002">
    <property type="protein sequence ID" value="EJI86833.1"/>
    <property type="molecule type" value="Genomic_DNA"/>
</dbReference>
<comment type="caution">
    <text evidence="1">The sequence shown here is derived from an EMBL/GenBank/DDBJ whole genome shotgun (WGS) entry which is preliminary data.</text>
</comment>
<evidence type="ECO:0000313" key="1">
    <source>
        <dbReference type="EMBL" id="EJI86833.1"/>
    </source>
</evidence>
<name>J1Q6N6_9ALTE</name>
<proteinExistence type="predicted"/>